<evidence type="ECO:0000256" key="1">
    <source>
        <dbReference type="SAM" id="Phobius"/>
    </source>
</evidence>
<dbReference type="PROSITE" id="PS00409">
    <property type="entry name" value="PROKAR_NTER_METHYL"/>
    <property type="match status" value="1"/>
</dbReference>
<dbReference type="Proteomes" id="UP000878956">
    <property type="component" value="Unassembled WGS sequence"/>
</dbReference>
<organism evidence="2">
    <name type="scientific">Clostridioides difficile</name>
    <name type="common">Peptoclostridium difficile</name>
    <dbReference type="NCBI Taxonomy" id="1496"/>
    <lineage>
        <taxon>Bacteria</taxon>
        <taxon>Bacillati</taxon>
        <taxon>Bacillota</taxon>
        <taxon>Clostridia</taxon>
        <taxon>Peptostreptococcales</taxon>
        <taxon>Peptostreptococcaceae</taxon>
        <taxon>Clostridioides</taxon>
    </lineage>
</organism>
<evidence type="ECO:0000313" key="6">
    <source>
        <dbReference type="EMBL" id="SJS82000.1"/>
    </source>
</evidence>
<dbReference type="EMBL" id="LK932531">
    <property type="protein sequence ID" value="CDS89851.1"/>
    <property type="molecule type" value="Genomic_DNA"/>
</dbReference>
<protein>
    <submittedName>
        <fullName evidence="5">Prepilin-type N-terminal cleavage/methylation domain-containing protein</fullName>
    </submittedName>
    <submittedName>
        <fullName evidence="2 7">Type IV pilin</fullName>
    </submittedName>
    <submittedName>
        <fullName evidence="6">Tfp pilus assembly protein PilV</fullName>
    </submittedName>
</protein>
<accession>A0A031WHN6</accession>
<dbReference type="EMBL" id="FUPS01000011">
    <property type="protein sequence ID" value="SJS82000.1"/>
    <property type="molecule type" value="Genomic_DNA"/>
</dbReference>
<sequence>MSKKNSERGFSLIEVLVAMAIMGIVLFAFFNIINTNNKANTKNDTDITSLNYVQSEIENLREKIKSGEFDFDSLDKLEDGTVVYEKLIDKSKKVVYDKVLSEGDVSLYDTPYEKITTIKDEDGNLIDKGNITNKIKTIVEDKSGQIYKIAVTGKSMNDYSSKKEVKIVTEIFKDK</sequence>
<dbReference type="Proteomes" id="UP000189137">
    <property type="component" value="Unassembled WGS sequence"/>
</dbReference>
<reference evidence="2" key="1">
    <citation type="submission" date="2014-07" db="EMBL/GenBank/DDBJ databases">
        <authorList>
            <person name="Monot Marc"/>
        </authorList>
    </citation>
    <scope>NUCLEOTIDE SEQUENCE</scope>
    <source>
        <strain evidence="4">7032989</strain>
        <strain evidence="3">7032994</strain>
    </source>
</reference>
<feature type="transmembrane region" description="Helical" evidence="1">
    <location>
        <begin position="12"/>
        <end position="33"/>
    </location>
</feature>
<gene>
    <name evidence="4" type="ORF">BN1095_1280007</name>
    <name evidence="2" type="ORF">BN1096_760092</name>
    <name evidence="3" type="ORF">BN1097_760095</name>
    <name evidence="5" type="ORF">KRM00_000774</name>
    <name evidence="7" type="ORF">SAMEA1402366_02956</name>
    <name evidence="6" type="ORF">SAMEA3375112_02946</name>
</gene>
<evidence type="ECO:0000313" key="5">
    <source>
        <dbReference type="EMBL" id="HBH1541315.1"/>
    </source>
</evidence>
<dbReference type="Pfam" id="PF07963">
    <property type="entry name" value="N_methyl"/>
    <property type="match status" value="1"/>
</dbReference>
<dbReference type="EMBL" id="LK932416">
    <property type="protein sequence ID" value="CDS90057.1"/>
    <property type="molecule type" value="Genomic_DNA"/>
</dbReference>
<evidence type="ECO:0000313" key="2">
    <source>
        <dbReference type="EMBL" id="CDS89851.1"/>
    </source>
</evidence>
<reference evidence="7 9" key="3">
    <citation type="submission" date="2019-04" db="EMBL/GenBank/DDBJ databases">
        <authorList>
            <consortium name="Pathogen Informatics"/>
        </authorList>
    </citation>
    <scope>NUCLEOTIDE SEQUENCE [LARGE SCALE GENOMIC DNA]</scope>
    <source>
        <strain evidence="9">tl291</strain>
        <strain evidence="7">Tl291</strain>
        <strain evidence="6 8">VRECD0157</strain>
    </source>
</reference>
<keyword evidence="1" id="KW-0812">Transmembrane</keyword>
<keyword evidence="1" id="KW-1133">Transmembrane helix</keyword>
<dbReference type="NCBIfam" id="TIGR02532">
    <property type="entry name" value="IV_pilin_GFxxxE"/>
    <property type="match status" value="1"/>
</dbReference>
<dbReference type="InterPro" id="IPR012902">
    <property type="entry name" value="N_methyl_site"/>
</dbReference>
<dbReference type="EMBL" id="CAAJVP010000016">
    <property type="protein sequence ID" value="VHY16119.1"/>
    <property type="molecule type" value="Genomic_DNA"/>
</dbReference>
<reference evidence="5" key="2">
    <citation type="journal article" date="2018" name="Genome Biol.">
        <title>SKESA: strategic k-mer extension for scrupulous assemblies.</title>
        <authorList>
            <person name="Souvorov A."/>
            <person name="Agarwala R."/>
            <person name="Lipman D.J."/>
        </authorList>
    </citation>
    <scope>NUCLEOTIDE SEQUENCE</scope>
    <source>
        <strain evidence="5">HN1000</strain>
    </source>
</reference>
<evidence type="ECO:0000313" key="8">
    <source>
        <dbReference type="Proteomes" id="UP000189137"/>
    </source>
</evidence>
<evidence type="ECO:0000313" key="7">
    <source>
        <dbReference type="EMBL" id="VHY16119.1"/>
    </source>
</evidence>
<dbReference type="RefSeq" id="WP_003437875.1">
    <property type="nucleotide sequence ID" value="NZ_AP031492.1"/>
</dbReference>
<dbReference type="EMBL" id="DAEPXK010000006">
    <property type="protein sequence ID" value="HBH1541315.1"/>
    <property type="molecule type" value="Genomic_DNA"/>
</dbReference>
<dbReference type="PATRIC" id="fig|1496.1373.peg.373"/>
<evidence type="ECO:0000313" key="3">
    <source>
        <dbReference type="EMBL" id="CDS90057.1"/>
    </source>
</evidence>
<dbReference type="GeneID" id="66355969"/>
<dbReference type="EMBL" id="LK932770">
    <property type="protein sequence ID" value="CDS92978.1"/>
    <property type="molecule type" value="Genomic_DNA"/>
</dbReference>
<proteinExistence type="predicted"/>
<dbReference type="Proteomes" id="UP000372533">
    <property type="component" value="Unassembled WGS sequence"/>
</dbReference>
<reference evidence="5" key="4">
    <citation type="submission" date="2021-06" db="EMBL/GenBank/DDBJ databases">
        <authorList>
            <consortium name="NCBI Pathogen Detection Project"/>
        </authorList>
    </citation>
    <scope>NUCLEOTIDE SEQUENCE</scope>
    <source>
        <strain evidence="5">HN1000</strain>
    </source>
</reference>
<evidence type="ECO:0000313" key="4">
    <source>
        <dbReference type="EMBL" id="CDS92978.1"/>
    </source>
</evidence>
<dbReference type="AlphaFoldDB" id="A0A031WHN6"/>
<name>A0A031WHN6_CLODI</name>
<evidence type="ECO:0000313" key="9">
    <source>
        <dbReference type="Proteomes" id="UP000372533"/>
    </source>
</evidence>
<keyword evidence="1" id="KW-0472">Membrane</keyword>